<dbReference type="InterPro" id="IPR001723">
    <property type="entry name" value="Nuclear_hrmn_rcpt"/>
</dbReference>
<protein>
    <submittedName>
        <fullName evidence="12">Hr39</fullName>
    </submittedName>
</protein>
<evidence type="ECO:0000313" key="12">
    <source>
        <dbReference type="EMBL" id="UYV67270.1"/>
    </source>
</evidence>
<dbReference type="InterPro" id="IPR035500">
    <property type="entry name" value="NHR-like_dom_sf"/>
</dbReference>
<dbReference type="PRINTS" id="PR00047">
    <property type="entry name" value="STROIDFINGER"/>
</dbReference>
<dbReference type="SMART" id="SM00399">
    <property type="entry name" value="ZnF_C4"/>
    <property type="match status" value="1"/>
</dbReference>
<keyword evidence="4" id="KW-0862">Zinc</keyword>
<gene>
    <name evidence="12" type="ORF">LAZ67_5000099</name>
</gene>
<keyword evidence="2" id="KW-0479">Metal-binding</keyword>
<keyword evidence="3" id="KW-0863">Zinc-finger</keyword>
<dbReference type="PANTHER" id="PTHR24086:SF25">
    <property type="entry name" value="NUCLEAR HORMONE RECEPTOR FTZ-F1 BETA"/>
    <property type="match status" value="1"/>
</dbReference>
<feature type="domain" description="Nuclear receptor" evidence="10">
    <location>
        <begin position="57"/>
        <end position="132"/>
    </location>
</feature>
<proteinExistence type="predicted"/>
<keyword evidence="9" id="KW-0539">Nucleus</keyword>
<dbReference type="InterPro" id="IPR001628">
    <property type="entry name" value="Znf_hrmn_rcpt"/>
</dbReference>
<keyword evidence="13" id="KW-1185">Reference proteome</keyword>
<dbReference type="InterPro" id="IPR016355">
    <property type="entry name" value="NR5-like"/>
</dbReference>
<dbReference type="Gene3D" id="1.10.565.10">
    <property type="entry name" value="Retinoid X Receptor"/>
    <property type="match status" value="1"/>
</dbReference>
<dbReference type="SUPFAM" id="SSF48508">
    <property type="entry name" value="Nuclear receptor ligand-binding domain"/>
    <property type="match status" value="1"/>
</dbReference>
<evidence type="ECO:0000256" key="5">
    <source>
        <dbReference type="ARBA" id="ARBA00023015"/>
    </source>
</evidence>
<keyword evidence="6" id="KW-0238">DNA-binding</keyword>
<evidence type="ECO:0000256" key="1">
    <source>
        <dbReference type="ARBA" id="ARBA00004123"/>
    </source>
</evidence>
<name>A0ABY6KEL9_9ARAC</name>
<dbReference type="SUPFAM" id="SSF57716">
    <property type="entry name" value="Glucocorticoid receptor-like (DNA-binding domain)"/>
    <property type="match status" value="1"/>
</dbReference>
<evidence type="ECO:0000313" key="13">
    <source>
        <dbReference type="Proteomes" id="UP001235939"/>
    </source>
</evidence>
<dbReference type="PROSITE" id="PS00031">
    <property type="entry name" value="NUCLEAR_REC_DBD_1"/>
    <property type="match status" value="1"/>
</dbReference>
<reference evidence="12 13" key="1">
    <citation type="submission" date="2022-01" db="EMBL/GenBank/DDBJ databases">
        <title>A chromosomal length assembly of Cordylochernes scorpioides.</title>
        <authorList>
            <person name="Zeh D."/>
            <person name="Zeh J."/>
        </authorList>
    </citation>
    <scope>NUCLEOTIDE SEQUENCE [LARGE SCALE GENOMIC DNA]</scope>
    <source>
        <strain evidence="12">IN4F17</strain>
        <tissue evidence="12">Whole Body</tissue>
    </source>
</reference>
<evidence type="ECO:0000256" key="9">
    <source>
        <dbReference type="ARBA" id="ARBA00023242"/>
    </source>
</evidence>
<feature type="non-terminal residue" evidence="12">
    <location>
        <position position="305"/>
    </location>
</feature>
<evidence type="ECO:0000256" key="7">
    <source>
        <dbReference type="ARBA" id="ARBA00023163"/>
    </source>
</evidence>
<evidence type="ECO:0000256" key="8">
    <source>
        <dbReference type="ARBA" id="ARBA00023170"/>
    </source>
</evidence>
<dbReference type="Pfam" id="PF00104">
    <property type="entry name" value="Hormone_recep"/>
    <property type="match status" value="1"/>
</dbReference>
<evidence type="ECO:0000259" key="10">
    <source>
        <dbReference type="PROSITE" id="PS51030"/>
    </source>
</evidence>
<evidence type="ECO:0000256" key="4">
    <source>
        <dbReference type="ARBA" id="ARBA00022833"/>
    </source>
</evidence>
<dbReference type="Gene3D" id="3.30.50.10">
    <property type="entry name" value="Erythroid Transcription Factor GATA-1, subunit A"/>
    <property type="match status" value="1"/>
</dbReference>
<keyword evidence="7" id="KW-0804">Transcription</keyword>
<keyword evidence="8" id="KW-0675">Receptor</keyword>
<evidence type="ECO:0000256" key="3">
    <source>
        <dbReference type="ARBA" id="ARBA00022771"/>
    </source>
</evidence>
<dbReference type="EMBL" id="CP092867">
    <property type="protein sequence ID" value="UYV67270.1"/>
    <property type="molecule type" value="Genomic_DNA"/>
</dbReference>
<dbReference type="PANTHER" id="PTHR24086">
    <property type="entry name" value="NUCLEAR RECEPTOR SUBFAMILY 5 GROUP A"/>
    <property type="match status" value="1"/>
</dbReference>
<organism evidence="12 13">
    <name type="scientific">Cordylochernes scorpioides</name>
    <dbReference type="NCBI Taxonomy" id="51811"/>
    <lineage>
        <taxon>Eukaryota</taxon>
        <taxon>Metazoa</taxon>
        <taxon>Ecdysozoa</taxon>
        <taxon>Arthropoda</taxon>
        <taxon>Chelicerata</taxon>
        <taxon>Arachnida</taxon>
        <taxon>Pseudoscorpiones</taxon>
        <taxon>Cheliferoidea</taxon>
        <taxon>Chernetidae</taxon>
        <taxon>Cordylochernes</taxon>
    </lineage>
</organism>
<dbReference type="Pfam" id="PF00105">
    <property type="entry name" value="zf-C4"/>
    <property type="match status" value="1"/>
</dbReference>
<feature type="domain" description="NR LBD" evidence="11">
    <location>
        <begin position="149"/>
        <end position="305"/>
    </location>
</feature>
<dbReference type="InterPro" id="IPR013088">
    <property type="entry name" value="Znf_NHR/GATA"/>
</dbReference>
<evidence type="ECO:0000259" key="11">
    <source>
        <dbReference type="PROSITE" id="PS51843"/>
    </source>
</evidence>
<dbReference type="InterPro" id="IPR000536">
    <property type="entry name" value="Nucl_hrmn_rcpt_lig-bd"/>
</dbReference>
<dbReference type="PROSITE" id="PS51030">
    <property type="entry name" value="NUCLEAR_REC_DBD_2"/>
    <property type="match status" value="1"/>
</dbReference>
<evidence type="ECO:0000256" key="6">
    <source>
        <dbReference type="ARBA" id="ARBA00023125"/>
    </source>
</evidence>
<keyword evidence="5" id="KW-0805">Transcription regulation</keyword>
<evidence type="ECO:0000256" key="2">
    <source>
        <dbReference type="ARBA" id="ARBA00022723"/>
    </source>
</evidence>
<accession>A0ABY6KEL9</accession>
<dbReference type="Proteomes" id="UP001235939">
    <property type="component" value="Chromosome 05"/>
</dbReference>
<dbReference type="PROSITE" id="PS51843">
    <property type="entry name" value="NR_LBD"/>
    <property type="match status" value="1"/>
</dbReference>
<sequence>MEQEPTCLKVSKPIVGGFSCLLLCFLHQRGASSLHERRLMENGSAEDGGVSRQQLLSGPCPVCSDRISGFHYGIFSCESCKGFFKRTVQNKKNYVCVRGGGCHITVVTRKKCPACRFDKCLKMGMKLEGEWRAVTCTAAGWLPGAEEADIPPLIQDILSVEHLWHVADRGTPPTLAKNEEQADNVLGNLCVIADHRLYKIVKWCKSLPLFRDIELWCWKQIDDQISLLINSWCELLLLSCCYRSMACPEGEIRVSAGRTVTLRQARALGLGPFLERMLSLTAHLRRLQLDHQEYVCLKVILLLTS</sequence>
<comment type="subcellular location">
    <subcellularLocation>
        <location evidence="1">Nucleus</location>
    </subcellularLocation>
</comment>
<dbReference type="PRINTS" id="PR00398">
    <property type="entry name" value="STRDHORMONER"/>
</dbReference>